<evidence type="ECO:0000256" key="4">
    <source>
        <dbReference type="ARBA" id="ARBA00014848"/>
    </source>
</evidence>
<organism evidence="7 8">
    <name type="scientific">Aspergillus tanneri</name>
    <dbReference type="NCBI Taxonomy" id="1220188"/>
    <lineage>
        <taxon>Eukaryota</taxon>
        <taxon>Fungi</taxon>
        <taxon>Dikarya</taxon>
        <taxon>Ascomycota</taxon>
        <taxon>Pezizomycotina</taxon>
        <taxon>Eurotiomycetes</taxon>
        <taxon>Eurotiomycetidae</taxon>
        <taxon>Eurotiales</taxon>
        <taxon>Aspergillaceae</taxon>
        <taxon>Aspergillus</taxon>
        <taxon>Aspergillus subgen. Circumdati</taxon>
    </lineage>
</organism>
<dbReference type="GO" id="GO:0031491">
    <property type="term" value="F:nucleosome binding"/>
    <property type="evidence" value="ECO:0007669"/>
    <property type="project" value="TreeGrafter"/>
</dbReference>
<dbReference type="EMBL" id="SOSA01000164">
    <property type="protein sequence ID" value="THC95274.1"/>
    <property type="molecule type" value="Genomic_DNA"/>
</dbReference>
<evidence type="ECO:0000256" key="5">
    <source>
        <dbReference type="ARBA" id="ARBA00023242"/>
    </source>
</evidence>
<keyword evidence="8" id="KW-1185">Reference proteome</keyword>
<dbReference type="AlphaFoldDB" id="A0A4V3UPJ1"/>
<comment type="similarity">
    <text evidence="3">Belongs to the HIR3 family.</text>
</comment>
<dbReference type="PANTHER" id="PTHR15502:SF7">
    <property type="entry name" value="CALCINEURIN-BINDING PROTEIN CABIN-1"/>
    <property type="match status" value="1"/>
</dbReference>
<comment type="caution">
    <text evidence="7">The sequence shown here is derived from an EMBL/GenBank/DDBJ whole genome shotgun (WGS) entry which is preliminary data.</text>
</comment>
<dbReference type="InterPro" id="IPR011990">
    <property type="entry name" value="TPR-like_helical_dom_sf"/>
</dbReference>
<dbReference type="SUPFAM" id="SSF48452">
    <property type="entry name" value="TPR-like"/>
    <property type="match status" value="1"/>
</dbReference>
<dbReference type="STRING" id="1220188.A0A4V3UPJ1"/>
<dbReference type="VEuPathDB" id="FungiDB:EYZ11_005229"/>
<evidence type="ECO:0000256" key="1">
    <source>
        <dbReference type="ARBA" id="ARBA00002687"/>
    </source>
</evidence>
<feature type="compositionally biased region" description="Polar residues" evidence="6">
    <location>
        <begin position="318"/>
        <end position="352"/>
    </location>
</feature>
<dbReference type="GO" id="GO:0006325">
    <property type="term" value="P:chromatin organization"/>
    <property type="evidence" value="ECO:0007669"/>
    <property type="project" value="InterPro"/>
</dbReference>
<sequence length="757" mass="84458">MSSWVALNIEPDEAIEEEVDDTKEIQIEEALKLYQNALKLHSQGPQFYPEAAEAYDALLKSEIFKYPESISDYKRNVLHGSDLQVGADEVVGGSAAEPLVGFDTSDSTSSILLQTIYLSYKNHGQYILDSLRAFIQSAPPATDAAHETSTRIANRASEALGSFAEALERDDTDLNLWRQSARLCSVLQSYRLARYCLESVLADDENRLEVRAEQLGLEETFAEERLRETLLSLDDAISVTQVPLRKPKKALLKFLKTQSDPYPFLPALPNKVQDVSPAKSPLALHTSRHEITVPVVTWAAVGKSILQALLDEDEHNSDISSGTQISFSLPALNPQTKTTTTREPSLYGQSSKSPDEEIIPVKKQDNHRPEGDSQTSAQANPPVKLEAPEEQTDDHSSIDQRAEKQLIESLEVQSSHTAEAANRQDPANADEDARPSNPPRKRSSASAINEDQAEGIRAKSRRTRLRESNADASLPAEDVAFDQTKYYEDQLEVYIQADDWMFETVNSLLLRVGIGELVGLEELRKLNYSPSDGKDSAQSSNHIECLLHSDLKNILKNWDEAKSQAILQGDNFSALQDIQSMGKSGLAIFLEHSRKSGRKLGMRNVLSGAEELLDLLNTVNEGGFHIRSVSFEWLKGLLMPEYGINSTAEDVLNSSSFPAMKSTYTLFQWPSDLKEAVVQIILREDEYTYKRLCDHVEELERQILCNAPGTPFSYTLSHFAHLEMIETIYELHFDVYSSINNPNSEVNSAIQISVKIQ</sequence>
<dbReference type="GO" id="GO:0005634">
    <property type="term" value="C:nucleus"/>
    <property type="evidence" value="ECO:0007669"/>
    <property type="project" value="UniProtKB-SubCell"/>
</dbReference>
<evidence type="ECO:0000256" key="6">
    <source>
        <dbReference type="SAM" id="MobiDB-lite"/>
    </source>
</evidence>
<dbReference type="GO" id="GO:0000417">
    <property type="term" value="C:HIR complex"/>
    <property type="evidence" value="ECO:0007669"/>
    <property type="project" value="TreeGrafter"/>
</dbReference>
<dbReference type="Proteomes" id="UP000308092">
    <property type="component" value="Unassembled WGS sequence"/>
</dbReference>
<comment type="function">
    <text evidence="1">Has a role in a nucleosome assembly pathway that is required for the integrity of heterochromatin and proper chromosome segregation.</text>
</comment>
<feature type="region of interest" description="Disordered" evidence="6">
    <location>
        <begin position="412"/>
        <end position="471"/>
    </location>
</feature>
<evidence type="ECO:0000256" key="3">
    <source>
        <dbReference type="ARBA" id="ARBA00007335"/>
    </source>
</evidence>
<comment type="subcellular location">
    <subcellularLocation>
        <location evidence="2">Nucleus</location>
    </subcellularLocation>
</comment>
<gene>
    <name evidence="7" type="ORF">EYZ11_005229</name>
</gene>
<feature type="compositionally biased region" description="Basic and acidic residues" evidence="6">
    <location>
        <begin position="353"/>
        <end position="371"/>
    </location>
</feature>
<reference evidence="7 8" key="1">
    <citation type="submission" date="2019-03" db="EMBL/GenBank/DDBJ databases">
        <title>The genome sequence of a newly discovered highly antifungal drug resistant Aspergillus species, Aspergillus tanneri NIH 1004.</title>
        <authorList>
            <person name="Mounaud S."/>
            <person name="Singh I."/>
            <person name="Joardar V."/>
            <person name="Pakala S."/>
            <person name="Pakala S."/>
            <person name="Venepally P."/>
            <person name="Hoover J."/>
            <person name="Nierman W."/>
            <person name="Chung J."/>
            <person name="Losada L."/>
        </authorList>
    </citation>
    <scope>NUCLEOTIDE SEQUENCE [LARGE SCALE GENOMIC DNA]</scope>
    <source>
        <strain evidence="7 8">NIH1004</strain>
    </source>
</reference>
<accession>A0A4V3UPJ1</accession>
<protein>
    <recommendedName>
        <fullName evidence="4">Histone transcription regulator 3 homolog</fullName>
    </recommendedName>
</protein>
<evidence type="ECO:0000256" key="2">
    <source>
        <dbReference type="ARBA" id="ARBA00004123"/>
    </source>
</evidence>
<keyword evidence="5" id="KW-0539">Nucleus</keyword>
<evidence type="ECO:0000313" key="8">
    <source>
        <dbReference type="Proteomes" id="UP000308092"/>
    </source>
</evidence>
<evidence type="ECO:0000313" key="7">
    <source>
        <dbReference type="EMBL" id="THC95274.1"/>
    </source>
</evidence>
<name>A0A4V3UPJ1_9EURO</name>
<proteinExistence type="inferred from homology"/>
<dbReference type="InterPro" id="IPR033053">
    <property type="entry name" value="Hir3/CABIN1"/>
</dbReference>
<feature type="region of interest" description="Disordered" evidence="6">
    <location>
        <begin position="316"/>
        <end position="398"/>
    </location>
</feature>
<dbReference type="PANTHER" id="PTHR15502">
    <property type="entry name" value="CALCINEURIN-BINDING PROTEIN CABIN 1-RELATED"/>
    <property type="match status" value="1"/>
</dbReference>